<gene>
    <name evidence="1" type="ORF">GEV33_010241</name>
</gene>
<accession>A0A8J6HDA2</accession>
<name>A0A8J6HDA2_TENMO</name>
<evidence type="ECO:0000313" key="1">
    <source>
        <dbReference type="EMBL" id="KAH0812550.1"/>
    </source>
</evidence>
<dbReference type="Proteomes" id="UP000719412">
    <property type="component" value="Unassembled WGS sequence"/>
</dbReference>
<dbReference type="EMBL" id="JABDTM020025960">
    <property type="protein sequence ID" value="KAH0812550.1"/>
    <property type="molecule type" value="Genomic_DNA"/>
</dbReference>
<reference evidence="1" key="2">
    <citation type="submission" date="2021-08" db="EMBL/GenBank/DDBJ databases">
        <authorList>
            <person name="Eriksson T."/>
        </authorList>
    </citation>
    <scope>NUCLEOTIDE SEQUENCE</scope>
    <source>
        <strain evidence="1">Stoneville</strain>
        <tissue evidence="1">Whole head</tissue>
    </source>
</reference>
<sequence>MQNKCRTVIIMYGIRDDKGMRDARTLVGARPEKRQYQGPKIGKVSSSVKTVRRLRPVGDGEVPVVITNSPHPVRSELTPGTVLNASRWIGSSAGISGYDLNKQKGIDGKREKMTGIEFGLRLAGSVILDEKLPFRSDLTRISCLWTDMLSPGWL</sequence>
<evidence type="ECO:0000313" key="2">
    <source>
        <dbReference type="Proteomes" id="UP000719412"/>
    </source>
</evidence>
<proteinExistence type="predicted"/>
<keyword evidence="2" id="KW-1185">Reference proteome</keyword>
<dbReference type="AlphaFoldDB" id="A0A8J6HDA2"/>
<organism evidence="1 2">
    <name type="scientific">Tenebrio molitor</name>
    <name type="common">Yellow mealworm beetle</name>
    <dbReference type="NCBI Taxonomy" id="7067"/>
    <lineage>
        <taxon>Eukaryota</taxon>
        <taxon>Metazoa</taxon>
        <taxon>Ecdysozoa</taxon>
        <taxon>Arthropoda</taxon>
        <taxon>Hexapoda</taxon>
        <taxon>Insecta</taxon>
        <taxon>Pterygota</taxon>
        <taxon>Neoptera</taxon>
        <taxon>Endopterygota</taxon>
        <taxon>Coleoptera</taxon>
        <taxon>Polyphaga</taxon>
        <taxon>Cucujiformia</taxon>
        <taxon>Tenebrionidae</taxon>
        <taxon>Tenebrio</taxon>
    </lineage>
</organism>
<reference evidence="1" key="1">
    <citation type="journal article" date="2020" name="J Insects Food Feed">
        <title>The yellow mealworm (Tenebrio molitor) genome: a resource for the emerging insects as food and feed industry.</title>
        <authorList>
            <person name="Eriksson T."/>
            <person name="Andere A."/>
            <person name="Kelstrup H."/>
            <person name="Emery V."/>
            <person name="Picard C."/>
        </authorList>
    </citation>
    <scope>NUCLEOTIDE SEQUENCE</scope>
    <source>
        <strain evidence="1">Stoneville</strain>
        <tissue evidence="1">Whole head</tissue>
    </source>
</reference>
<protein>
    <submittedName>
        <fullName evidence="1">Uncharacterized protein</fullName>
    </submittedName>
</protein>
<comment type="caution">
    <text evidence="1">The sequence shown here is derived from an EMBL/GenBank/DDBJ whole genome shotgun (WGS) entry which is preliminary data.</text>
</comment>